<dbReference type="Gene3D" id="1.10.287.110">
    <property type="entry name" value="DnaJ domain"/>
    <property type="match status" value="1"/>
</dbReference>
<keyword evidence="2 11" id="KW-0235">DNA replication</keyword>
<dbReference type="InterPro" id="IPR008971">
    <property type="entry name" value="HSP40/DnaJ_pept-bd"/>
</dbReference>
<dbReference type="Gene3D" id="6.20.20.10">
    <property type="match status" value="2"/>
</dbReference>
<feature type="binding site" evidence="11">
    <location>
        <position position="173"/>
    </location>
    <ligand>
        <name>Zn(2+)</name>
        <dbReference type="ChEBI" id="CHEBI:29105"/>
        <label>2</label>
    </ligand>
</feature>
<keyword evidence="7 11" id="KW-0346">Stress response</keyword>
<dbReference type="Pfam" id="PF00684">
    <property type="entry name" value="DnaJ_CXXCXGXG"/>
    <property type="match status" value="1"/>
</dbReference>
<dbReference type="PROSITE" id="PS00636">
    <property type="entry name" value="DNAJ_1"/>
    <property type="match status" value="1"/>
</dbReference>
<comment type="cofactor">
    <cofactor evidence="11">
        <name>Zn(2+)</name>
        <dbReference type="ChEBI" id="CHEBI:29105"/>
    </cofactor>
    <text evidence="11">Binds 2 Zn(2+) ions per monomer.</text>
</comment>
<dbReference type="FunFam" id="2.60.260.20:FF:000005">
    <property type="entry name" value="Chaperone protein dnaJ 1, mitochondrial"/>
    <property type="match status" value="1"/>
</dbReference>
<dbReference type="InterPro" id="IPR036410">
    <property type="entry name" value="HSP_DnaJ_Cys-rich_dom_sf"/>
</dbReference>
<dbReference type="FunFam" id="1.10.287.110:FF:000031">
    <property type="entry name" value="Molecular chaperone DnaJ"/>
    <property type="match status" value="1"/>
</dbReference>
<keyword evidence="3 11" id="KW-0479">Metal-binding</keyword>
<dbReference type="GO" id="GO:0009408">
    <property type="term" value="P:response to heat"/>
    <property type="evidence" value="ECO:0007669"/>
    <property type="project" value="InterPro"/>
</dbReference>
<evidence type="ECO:0000256" key="7">
    <source>
        <dbReference type="ARBA" id="ARBA00023016"/>
    </source>
</evidence>
<reference evidence="16" key="1">
    <citation type="submission" date="2017-04" db="EMBL/GenBank/DDBJ databases">
        <title>Function of individual gut microbiota members based on whole genome sequencing of pure cultures obtained from chicken caecum.</title>
        <authorList>
            <person name="Medvecky M."/>
            <person name="Cejkova D."/>
            <person name="Polansky O."/>
            <person name="Karasova D."/>
            <person name="Kubasova T."/>
            <person name="Cizek A."/>
            <person name="Rychlik I."/>
        </authorList>
    </citation>
    <scope>NUCLEOTIDE SEQUENCE [LARGE SCALE GENOMIC DNA]</scope>
    <source>
        <strain evidence="16">An178</strain>
    </source>
</reference>
<dbReference type="InterPro" id="IPR001623">
    <property type="entry name" value="DnaJ_domain"/>
</dbReference>
<sequence>MAEKRDYYEVLGVSKNATPDEIKKAYRKLAMKYHPDVNKNPGAEDKFKEINEAYEVLSDEQKRQTYDQFGHAGMDGAFNQGGFQGGFTDFGDLGDIFGSFFGGGFGSGFGGSSRRQSNQPRQGQDRYMQMRIDFMDAIFGKTETISLEVDETCKHCNGSGAESPSDVQTCPTCHGSGYVMSQQRTPFGVIQQQSVCPDCHGTGKKVSRSCHVCHGKGYEHKRVKLDIKIPAGIQTGQQIRIAQKGERGTNGGPNGDLYIEIIVNPHPTFKRENNDIHIKVPISAIDATIGCTVQVPTVYGDVDLKIPEGTQPNTKFRLKGKGVKSRSGQGDEYVEVAVEIPKKLSRKERELYEQLKSGQSDSPFERFKRAFK</sequence>
<dbReference type="PRINTS" id="PR00625">
    <property type="entry name" value="JDOMAIN"/>
</dbReference>
<dbReference type="EMBL" id="NFKM01000001">
    <property type="protein sequence ID" value="OUP61983.1"/>
    <property type="molecule type" value="Genomic_DNA"/>
</dbReference>
<evidence type="ECO:0000259" key="13">
    <source>
        <dbReference type="PROSITE" id="PS50076"/>
    </source>
</evidence>
<feature type="repeat" description="CXXCXGXG motif" evidence="11">
    <location>
        <begin position="196"/>
        <end position="203"/>
    </location>
</feature>
<feature type="binding site" evidence="11">
    <location>
        <position position="213"/>
    </location>
    <ligand>
        <name>Zn(2+)</name>
        <dbReference type="ChEBI" id="CHEBI:29105"/>
        <label>1</label>
    </ligand>
</feature>
<dbReference type="HAMAP" id="MF_01152">
    <property type="entry name" value="DnaJ"/>
    <property type="match status" value="1"/>
</dbReference>
<evidence type="ECO:0000313" key="16">
    <source>
        <dbReference type="Proteomes" id="UP000195447"/>
    </source>
</evidence>
<keyword evidence="5 11" id="KW-0863">Zinc-finger</keyword>
<evidence type="ECO:0000256" key="3">
    <source>
        <dbReference type="ARBA" id="ARBA00022723"/>
    </source>
</evidence>
<organism evidence="15 16">
    <name type="scientific">Faecalitalea cylindroides</name>
    <dbReference type="NCBI Taxonomy" id="39483"/>
    <lineage>
        <taxon>Bacteria</taxon>
        <taxon>Bacillati</taxon>
        <taxon>Bacillota</taxon>
        <taxon>Erysipelotrichia</taxon>
        <taxon>Erysipelotrichales</taxon>
        <taxon>Erysipelotrichaceae</taxon>
        <taxon>Faecalitalea</taxon>
    </lineage>
</organism>
<feature type="repeat" description="CXXCXGXG motif" evidence="11">
    <location>
        <begin position="210"/>
        <end position="217"/>
    </location>
</feature>
<dbReference type="InterPro" id="IPR002939">
    <property type="entry name" value="DnaJ_C"/>
</dbReference>
<keyword evidence="4 11" id="KW-0677">Repeat</keyword>
<dbReference type="SUPFAM" id="SSF49493">
    <property type="entry name" value="HSP40/DnaJ peptide-binding domain"/>
    <property type="match status" value="2"/>
</dbReference>
<feature type="domain" description="J" evidence="13">
    <location>
        <begin position="6"/>
        <end position="70"/>
    </location>
</feature>
<feature type="domain" description="CR-type" evidence="14">
    <location>
        <begin position="140"/>
        <end position="222"/>
    </location>
</feature>
<evidence type="ECO:0000256" key="8">
    <source>
        <dbReference type="ARBA" id="ARBA00023186"/>
    </source>
</evidence>
<dbReference type="FunFam" id="2.10.230.10:FF:000002">
    <property type="entry name" value="Molecular chaperone DnaJ"/>
    <property type="match status" value="1"/>
</dbReference>
<comment type="caution">
    <text evidence="15">The sequence shown here is derived from an EMBL/GenBank/DDBJ whole genome shotgun (WGS) entry which is preliminary data.</text>
</comment>
<dbReference type="PROSITE" id="PS50076">
    <property type="entry name" value="DNAJ_2"/>
    <property type="match status" value="1"/>
</dbReference>
<accession>A0A1Y4LZG4</accession>
<feature type="binding site" evidence="11">
    <location>
        <position position="153"/>
    </location>
    <ligand>
        <name>Zn(2+)</name>
        <dbReference type="ChEBI" id="CHEBI:29105"/>
        <label>1</label>
    </ligand>
</feature>
<dbReference type="Gene3D" id="2.60.260.20">
    <property type="entry name" value="Urease metallochaperone UreE, N-terminal domain"/>
    <property type="match status" value="2"/>
</dbReference>
<proteinExistence type="inferred from homology"/>
<dbReference type="InterPro" id="IPR001305">
    <property type="entry name" value="HSP_DnaJ_Cys-rich_dom"/>
</dbReference>
<evidence type="ECO:0000256" key="1">
    <source>
        <dbReference type="ARBA" id="ARBA00022490"/>
    </source>
</evidence>
<keyword evidence="8 11" id="KW-0143">Chaperone</keyword>
<comment type="subcellular location">
    <subcellularLocation>
        <location evidence="11">Cytoplasm</location>
    </subcellularLocation>
</comment>
<protein>
    <recommendedName>
        <fullName evidence="10 11">Chaperone protein DnaJ</fullName>
    </recommendedName>
</protein>
<feature type="binding site" evidence="11">
    <location>
        <position position="170"/>
    </location>
    <ligand>
        <name>Zn(2+)</name>
        <dbReference type="ChEBI" id="CHEBI:29105"/>
        <label>2</label>
    </ligand>
</feature>
<dbReference type="GO" id="GO:0051082">
    <property type="term" value="F:unfolded protein binding"/>
    <property type="evidence" value="ECO:0007669"/>
    <property type="project" value="UniProtKB-UniRule"/>
</dbReference>
<feature type="binding site" evidence="11">
    <location>
        <position position="156"/>
    </location>
    <ligand>
        <name>Zn(2+)</name>
        <dbReference type="ChEBI" id="CHEBI:29105"/>
        <label>1</label>
    </ligand>
</feature>
<feature type="binding site" evidence="11">
    <location>
        <position position="196"/>
    </location>
    <ligand>
        <name>Zn(2+)</name>
        <dbReference type="ChEBI" id="CHEBI:29105"/>
        <label>2</label>
    </ligand>
</feature>
<dbReference type="Pfam" id="PF01556">
    <property type="entry name" value="DnaJ_C"/>
    <property type="match status" value="1"/>
</dbReference>
<evidence type="ECO:0000256" key="2">
    <source>
        <dbReference type="ARBA" id="ARBA00022705"/>
    </source>
</evidence>
<evidence type="ECO:0000256" key="9">
    <source>
        <dbReference type="ARBA" id="ARBA00061004"/>
    </source>
</evidence>
<feature type="binding site" evidence="11">
    <location>
        <position position="210"/>
    </location>
    <ligand>
        <name>Zn(2+)</name>
        <dbReference type="ChEBI" id="CHEBI:29105"/>
        <label>1</label>
    </ligand>
</feature>
<keyword evidence="16" id="KW-1185">Reference proteome</keyword>
<evidence type="ECO:0000256" key="6">
    <source>
        <dbReference type="ARBA" id="ARBA00022833"/>
    </source>
</evidence>
<dbReference type="GO" id="GO:0042026">
    <property type="term" value="P:protein refolding"/>
    <property type="evidence" value="ECO:0007669"/>
    <property type="project" value="TreeGrafter"/>
</dbReference>
<evidence type="ECO:0000256" key="12">
    <source>
        <dbReference type="PROSITE-ProRule" id="PRU00546"/>
    </source>
</evidence>
<dbReference type="NCBIfam" id="TIGR02349">
    <property type="entry name" value="DnaJ_bact"/>
    <property type="match status" value="1"/>
</dbReference>
<keyword evidence="1 11" id="KW-0963">Cytoplasm</keyword>
<dbReference type="RefSeq" id="WP_087158032.1">
    <property type="nucleotide sequence ID" value="NZ_NFKM01000001.1"/>
</dbReference>
<dbReference type="InterPro" id="IPR018253">
    <property type="entry name" value="DnaJ_domain_CS"/>
</dbReference>
<evidence type="ECO:0000313" key="15">
    <source>
        <dbReference type="EMBL" id="OUP61983.1"/>
    </source>
</evidence>
<feature type="binding site" evidence="11">
    <location>
        <position position="199"/>
    </location>
    <ligand>
        <name>Zn(2+)</name>
        <dbReference type="ChEBI" id="CHEBI:29105"/>
        <label>2</label>
    </ligand>
</feature>
<comment type="function">
    <text evidence="11">Participates actively in the response to hyperosmotic and heat shock by preventing the aggregation of stress-denatured proteins and by disaggregating proteins, also in an autonomous, DnaK-independent fashion. Unfolded proteins bind initially to DnaJ; upon interaction with the DnaJ-bound protein, DnaK hydrolyzes its bound ATP, resulting in the formation of a stable complex. GrpE releases ADP from DnaK; ATP binding to DnaK triggers the release of the substrate protein, thus completing the reaction cycle. Several rounds of ATP-dependent interactions between DnaJ, DnaK and GrpE are required for fully efficient folding. Also involved, together with DnaK and GrpE, in the DNA replication of plasmids through activation of initiation proteins.</text>
</comment>
<dbReference type="CDD" id="cd10747">
    <property type="entry name" value="DnaJ_C"/>
    <property type="match status" value="1"/>
</dbReference>
<feature type="repeat" description="CXXCXGXG motif" evidence="11">
    <location>
        <begin position="153"/>
        <end position="160"/>
    </location>
</feature>
<gene>
    <name evidence="11" type="primary">dnaJ</name>
    <name evidence="15" type="ORF">B5F14_00940</name>
</gene>
<dbReference type="SUPFAM" id="SSF46565">
    <property type="entry name" value="Chaperone J-domain"/>
    <property type="match status" value="1"/>
</dbReference>
<comment type="domain">
    <text evidence="11">The J domain is necessary and sufficient to stimulate DnaK ATPase activity. Zinc center 1 plays an important role in the autonomous, DnaK-independent chaperone activity of DnaJ. Zinc center 2 is essential for interaction with DnaK and for DnaJ activity.</text>
</comment>
<dbReference type="GO" id="GO:0008270">
    <property type="term" value="F:zinc ion binding"/>
    <property type="evidence" value="ECO:0007669"/>
    <property type="project" value="UniProtKB-UniRule"/>
</dbReference>
<comment type="subunit">
    <text evidence="11">Homodimer.</text>
</comment>
<evidence type="ECO:0000256" key="11">
    <source>
        <dbReference type="HAMAP-Rule" id="MF_01152"/>
    </source>
</evidence>
<dbReference type="CDD" id="cd06257">
    <property type="entry name" value="DnaJ"/>
    <property type="match status" value="1"/>
</dbReference>
<dbReference type="GO" id="GO:0031072">
    <property type="term" value="F:heat shock protein binding"/>
    <property type="evidence" value="ECO:0007669"/>
    <property type="project" value="InterPro"/>
</dbReference>
<name>A0A1Y4LZG4_9FIRM</name>
<dbReference type="GO" id="GO:0005737">
    <property type="term" value="C:cytoplasm"/>
    <property type="evidence" value="ECO:0007669"/>
    <property type="project" value="UniProtKB-SubCell"/>
</dbReference>
<feature type="repeat" description="CXXCXGXG motif" evidence="11">
    <location>
        <begin position="170"/>
        <end position="177"/>
    </location>
</feature>
<dbReference type="GO" id="GO:0006260">
    <property type="term" value="P:DNA replication"/>
    <property type="evidence" value="ECO:0007669"/>
    <property type="project" value="UniProtKB-KW"/>
</dbReference>
<dbReference type="PROSITE" id="PS51188">
    <property type="entry name" value="ZF_CR"/>
    <property type="match status" value="1"/>
</dbReference>
<evidence type="ECO:0000259" key="14">
    <source>
        <dbReference type="PROSITE" id="PS51188"/>
    </source>
</evidence>
<dbReference type="CDD" id="cd10719">
    <property type="entry name" value="DnaJ_zf"/>
    <property type="match status" value="1"/>
</dbReference>
<dbReference type="GO" id="GO:0005524">
    <property type="term" value="F:ATP binding"/>
    <property type="evidence" value="ECO:0007669"/>
    <property type="project" value="InterPro"/>
</dbReference>
<keyword evidence="6 11" id="KW-0862">Zinc</keyword>
<comment type="similarity">
    <text evidence="9 11">Belongs to the DnaJ family.</text>
</comment>
<evidence type="ECO:0000256" key="10">
    <source>
        <dbReference type="ARBA" id="ARBA00067609"/>
    </source>
</evidence>
<dbReference type="NCBIfam" id="NF008035">
    <property type="entry name" value="PRK10767.1"/>
    <property type="match status" value="1"/>
</dbReference>
<dbReference type="PANTHER" id="PTHR43096:SF10">
    <property type="entry name" value="CHAPERONE PROTEIN DNAJ A6, CHLOROPLASTIC"/>
    <property type="match status" value="1"/>
</dbReference>
<dbReference type="InterPro" id="IPR036869">
    <property type="entry name" value="J_dom_sf"/>
</dbReference>
<dbReference type="InterPro" id="IPR012724">
    <property type="entry name" value="DnaJ"/>
</dbReference>
<evidence type="ECO:0000256" key="5">
    <source>
        <dbReference type="ARBA" id="ARBA00022771"/>
    </source>
</evidence>
<dbReference type="PANTHER" id="PTHR43096">
    <property type="entry name" value="DNAJ HOMOLOG 1, MITOCHONDRIAL-RELATED"/>
    <property type="match status" value="1"/>
</dbReference>
<evidence type="ECO:0000256" key="4">
    <source>
        <dbReference type="ARBA" id="ARBA00022737"/>
    </source>
</evidence>
<dbReference type="SUPFAM" id="SSF57938">
    <property type="entry name" value="DnaJ/Hsp40 cysteine-rich domain"/>
    <property type="match status" value="1"/>
</dbReference>
<dbReference type="AlphaFoldDB" id="A0A1Y4LZG4"/>
<dbReference type="SMART" id="SM00271">
    <property type="entry name" value="DnaJ"/>
    <property type="match status" value="1"/>
</dbReference>
<dbReference type="Pfam" id="PF00226">
    <property type="entry name" value="DnaJ"/>
    <property type="match status" value="1"/>
</dbReference>
<feature type="zinc finger region" description="CR-type" evidence="12">
    <location>
        <begin position="140"/>
        <end position="222"/>
    </location>
</feature>
<dbReference type="Proteomes" id="UP000195447">
    <property type="component" value="Unassembled WGS sequence"/>
</dbReference>